<dbReference type="InterPro" id="IPR036259">
    <property type="entry name" value="MFS_trans_sf"/>
</dbReference>
<evidence type="ECO:0008006" key="10">
    <source>
        <dbReference type="Google" id="ProtNLM"/>
    </source>
</evidence>
<dbReference type="Pfam" id="PF07690">
    <property type="entry name" value="MFS_1"/>
    <property type="match status" value="1"/>
</dbReference>
<feature type="transmembrane region" description="Helical" evidence="7">
    <location>
        <begin position="422"/>
        <end position="443"/>
    </location>
</feature>
<evidence type="ECO:0000313" key="9">
    <source>
        <dbReference type="Proteomes" id="UP001583177"/>
    </source>
</evidence>
<evidence type="ECO:0000313" key="8">
    <source>
        <dbReference type="EMBL" id="KAL1860689.1"/>
    </source>
</evidence>
<evidence type="ECO:0000256" key="1">
    <source>
        <dbReference type="ARBA" id="ARBA00004141"/>
    </source>
</evidence>
<keyword evidence="9" id="KW-1185">Reference proteome</keyword>
<feature type="transmembrane region" description="Helical" evidence="7">
    <location>
        <begin position="387"/>
        <end position="407"/>
    </location>
</feature>
<evidence type="ECO:0000256" key="4">
    <source>
        <dbReference type="ARBA" id="ARBA00022989"/>
    </source>
</evidence>
<evidence type="ECO:0000256" key="6">
    <source>
        <dbReference type="SAM" id="MobiDB-lite"/>
    </source>
</evidence>
<dbReference type="PANTHER" id="PTHR43791:SF65">
    <property type="entry name" value="MAJOR FACILITATOR SUPERFAMILY (MFS) PROFILE DOMAIN-CONTAINING PROTEIN-RELATED"/>
    <property type="match status" value="1"/>
</dbReference>
<dbReference type="EMBL" id="JAWRVE010000089">
    <property type="protein sequence ID" value="KAL1860689.1"/>
    <property type="molecule type" value="Genomic_DNA"/>
</dbReference>
<keyword evidence="2" id="KW-0813">Transport</keyword>
<feature type="transmembrane region" description="Helical" evidence="7">
    <location>
        <begin position="353"/>
        <end position="375"/>
    </location>
</feature>
<dbReference type="Gene3D" id="1.20.1250.20">
    <property type="entry name" value="MFS general substrate transporter like domains"/>
    <property type="match status" value="1"/>
</dbReference>
<dbReference type="Proteomes" id="UP001583177">
    <property type="component" value="Unassembled WGS sequence"/>
</dbReference>
<keyword evidence="3 7" id="KW-0812">Transmembrane</keyword>
<evidence type="ECO:0000256" key="2">
    <source>
        <dbReference type="ARBA" id="ARBA00022448"/>
    </source>
</evidence>
<keyword evidence="4 7" id="KW-1133">Transmembrane helix</keyword>
<sequence length="481" mass="55071">MAANTDIQGALGLDQKAAVPTSKSLDKSETESGDDVEAIRERILADRLQTSNPPVLPIMTLFRKKDHNQLDEIATQPSVYDDPSIAQFFAPTARYENLHRFDPSARWTWREELPLINKIDWKITLWACIAFFGLDLDRGNLSQANTDNFLEDLGLSTDDIVAPILAFGLLRLRGYHGYEGWRWLFLFEGILTLTVGIWSWFMMAPSPTQTKSWYRPKGWFTEREEVIMVNRILRDDPSKGDMHNRQAVSLKLLWKSLTDFDLWPVYILGLCFQIPTGPPDQYLTLTLRNLGFGTFDSNLLTIPTQFFGAITMMIVTFYSERFNERGLIGVLCQIWVLPNIIALAVLPNTASAWARYAILTVLLSVPSAHALQVAWCSRNSNTVRARTVSAALYNMFVQVSGIVYSNVYRSSDRPFYRKANRALIGVCVMNIVLYGLTKAYYVWRNKVRDREWNALTKEEQIRYLSTTKDSGSKRKDFRFAH</sequence>
<gene>
    <name evidence="8" type="ORF">Daus18300_009032</name>
</gene>
<dbReference type="SUPFAM" id="SSF103473">
    <property type="entry name" value="MFS general substrate transporter"/>
    <property type="match status" value="1"/>
</dbReference>
<accession>A0ABR3WG15</accession>
<dbReference type="InterPro" id="IPR011701">
    <property type="entry name" value="MFS"/>
</dbReference>
<feature type="transmembrane region" description="Helical" evidence="7">
    <location>
        <begin position="299"/>
        <end position="319"/>
    </location>
</feature>
<protein>
    <recommendedName>
        <fullName evidence="10">Allantoate permease</fullName>
    </recommendedName>
</protein>
<comment type="caution">
    <text evidence="8">The sequence shown here is derived from an EMBL/GenBank/DDBJ whole genome shotgun (WGS) entry which is preliminary data.</text>
</comment>
<feature type="transmembrane region" description="Helical" evidence="7">
    <location>
        <begin position="181"/>
        <end position="201"/>
    </location>
</feature>
<proteinExistence type="predicted"/>
<keyword evidence="5 7" id="KW-0472">Membrane</keyword>
<organism evidence="8 9">
    <name type="scientific">Diaporthe australafricana</name>
    <dbReference type="NCBI Taxonomy" id="127596"/>
    <lineage>
        <taxon>Eukaryota</taxon>
        <taxon>Fungi</taxon>
        <taxon>Dikarya</taxon>
        <taxon>Ascomycota</taxon>
        <taxon>Pezizomycotina</taxon>
        <taxon>Sordariomycetes</taxon>
        <taxon>Sordariomycetidae</taxon>
        <taxon>Diaporthales</taxon>
        <taxon>Diaporthaceae</taxon>
        <taxon>Diaporthe</taxon>
    </lineage>
</organism>
<reference evidence="8 9" key="1">
    <citation type="journal article" date="2024" name="IMA Fungus">
        <title>IMA Genome - F19 : A genome assembly and annotation guide to empower mycologists, including annotated draft genome sequences of Ceratocystis pirilliformis, Diaporthe australafricana, Fusarium ophioides, Paecilomyces lecythidis, and Sporothrix stenoceras.</title>
        <authorList>
            <person name="Aylward J."/>
            <person name="Wilson A.M."/>
            <person name="Visagie C.M."/>
            <person name="Spraker J."/>
            <person name="Barnes I."/>
            <person name="Buitendag C."/>
            <person name="Ceriani C."/>
            <person name="Del Mar Angel L."/>
            <person name="du Plessis D."/>
            <person name="Fuchs T."/>
            <person name="Gasser K."/>
            <person name="Kramer D."/>
            <person name="Li W."/>
            <person name="Munsamy K."/>
            <person name="Piso A."/>
            <person name="Price J.L."/>
            <person name="Sonnekus B."/>
            <person name="Thomas C."/>
            <person name="van der Nest A."/>
            <person name="van Dijk A."/>
            <person name="van Heerden A."/>
            <person name="van Vuuren N."/>
            <person name="Yilmaz N."/>
            <person name="Duong T.A."/>
            <person name="van der Merwe N.A."/>
            <person name="Wingfield M.J."/>
            <person name="Wingfield B.D."/>
        </authorList>
    </citation>
    <scope>NUCLEOTIDE SEQUENCE [LARGE SCALE GENOMIC DNA]</scope>
    <source>
        <strain evidence="8 9">CMW 18300</strain>
    </source>
</reference>
<name>A0ABR3WG15_9PEZI</name>
<evidence type="ECO:0000256" key="7">
    <source>
        <dbReference type="SAM" id="Phobius"/>
    </source>
</evidence>
<evidence type="ECO:0000256" key="3">
    <source>
        <dbReference type="ARBA" id="ARBA00022692"/>
    </source>
</evidence>
<feature type="transmembrane region" description="Helical" evidence="7">
    <location>
        <begin position="326"/>
        <end position="347"/>
    </location>
</feature>
<feature type="region of interest" description="Disordered" evidence="6">
    <location>
        <begin position="1"/>
        <end position="34"/>
    </location>
</feature>
<evidence type="ECO:0000256" key="5">
    <source>
        <dbReference type="ARBA" id="ARBA00023136"/>
    </source>
</evidence>
<dbReference type="PANTHER" id="PTHR43791">
    <property type="entry name" value="PERMEASE-RELATED"/>
    <property type="match status" value="1"/>
</dbReference>
<comment type="subcellular location">
    <subcellularLocation>
        <location evidence="1">Membrane</location>
        <topology evidence="1">Multi-pass membrane protein</topology>
    </subcellularLocation>
</comment>